<feature type="compositionally biased region" description="Low complexity" evidence="1">
    <location>
        <begin position="26"/>
        <end position="45"/>
    </location>
</feature>
<comment type="caution">
    <text evidence="3">The sequence shown here is derived from an EMBL/GenBank/DDBJ whole genome shotgun (WGS) entry which is preliminary data.</text>
</comment>
<feature type="region of interest" description="Disordered" evidence="1">
    <location>
        <begin position="22"/>
        <end position="45"/>
    </location>
</feature>
<evidence type="ECO:0000313" key="4">
    <source>
        <dbReference type="Proteomes" id="UP000199727"/>
    </source>
</evidence>
<gene>
    <name evidence="3" type="ORF">C361_06133</name>
</gene>
<accession>A0A854Q5W6</accession>
<evidence type="ECO:0000313" key="3">
    <source>
        <dbReference type="EMBL" id="OXG12945.1"/>
    </source>
</evidence>
<dbReference type="EMBL" id="AMKT01000083">
    <property type="protein sequence ID" value="OXG12945.1"/>
    <property type="molecule type" value="Genomic_DNA"/>
</dbReference>
<feature type="transmembrane region" description="Helical" evidence="2">
    <location>
        <begin position="60"/>
        <end position="85"/>
    </location>
</feature>
<keyword evidence="2" id="KW-0472">Membrane</keyword>
<dbReference type="AlphaFoldDB" id="A0A854Q5W6"/>
<organism evidence="3 4">
    <name type="scientific">Cryptococcus neoformans Tu259-1</name>
    <dbReference type="NCBI Taxonomy" id="1230072"/>
    <lineage>
        <taxon>Eukaryota</taxon>
        <taxon>Fungi</taxon>
        <taxon>Dikarya</taxon>
        <taxon>Basidiomycota</taxon>
        <taxon>Agaricomycotina</taxon>
        <taxon>Tremellomycetes</taxon>
        <taxon>Tremellales</taxon>
        <taxon>Cryptococcaceae</taxon>
        <taxon>Cryptococcus</taxon>
        <taxon>Cryptococcus neoformans species complex</taxon>
    </lineage>
</organism>
<evidence type="ECO:0000256" key="1">
    <source>
        <dbReference type="SAM" id="MobiDB-lite"/>
    </source>
</evidence>
<sequence>MTVISLQGVNATILRRDTGKLSDEYSSSSSASTSSASSAASSGSTVVGPYVTPGGGSTTVYLIALLITIIVLAAISGALVFRAYYMRRRLRRAMQESIRTGQPLPPDAAAAFGIFRPNPYGGARRGGRLGKGEKHVGAMPSMWEGEMYRDVESGWQKDEEEDSLLEKKGKDGSCWSGIGWDDIDPLTLVHITPPSPPPPPEPLTIPQFEAPSYFRALFISTRPRPIPRNTTYHSVRSNHGRGVNERQGEGAVGIEEIPKVEPNWTIPPPGEEMLLGVMIAMPTQGRGEELWETEGMEEGEERDLPNVELGVISAKMGEY</sequence>
<dbReference type="Proteomes" id="UP000199727">
    <property type="component" value="Unassembled WGS sequence"/>
</dbReference>
<protein>
    <submittedName>
        <fullName evidence="3">Uncharacterized protein</fullName>
    </submittedName>
</protein>
<proteinExistence type="predicted"/>
<feature type="compositionally biased region" description="Polar residues" evidence="1">
    <location>
        <begin position="228"/>
        <end position="237"/>
    </location>
</feature>
<keyword evidence="2" id="KW-1133">Transmembrane helix</keyword>
<keyword evidence="2" id="KW-0812">Transmembrane</keyword>
<name>A0A854Q5W6_CRYNE</name>
<evidence type="ECO:0000256" key="2">
    <source>
        <dbReference type="SAM" id="Phobius"/>
    </source>
</evidence>
<reference evidence="3 4" key="1">
    <citation type="submission" date="2017-06" db="EMBL/GenBank/DDBJ databases">
        <title>Global population genomics of the pathogenic fungus Cryptococcus neoformans var. grubii.</title>
        <authorList>
            <person name="Cuomo C."/>
            <person name="Litvintseva A."/>
            <person name="Chen Y."/>
            <person name="Young S."/>
            <person name="Zeng Q."/>
            <person name="Chapman S."/>
            <person name="Gujja S."/>
            <person name="Saif S."/>
            <person name="Birren B."/>
        </authorList>
    </citation>
    <scope>NUCLEOTIDE SEQUENCE [LARGE SCALE GENOMIC DNA]</scope>
    <source>
        <strain evidence="3 4">Tu259-1</strain>
    </source>
</reference>
<feature type="region of interest" description="Disordered" evidence="1">
    <location>
        <begin position="227"/>
        <end position="247"/>
    </location>
</feature>